<evidence type="ECO:0000259" key="5">
    <source>
        <dbReference type="PROSITE" id="PS50948"/>
    </source>
</evidence>
<evidence type="ECO:0000256" key="4">
    <source>
        <dbReference type="SAM" id="Phobius"/>
    </source>
</evidence>
<dbReference type="CDD" id="cd01098">
    <property type="entry name" value="PAN_AP_plant"/>
    <property type="match status" value="1"/>
</dbReference>
<dbReference type="Pfam" id="PF08276">
    <property type="entry name" value="PAN_2"/>
    <property type="match status" value="1"/>
</dbReference>
<evidence type="ECO:0000313" key="7">
    <source>
        <dbReference type="Proteomes" id="UP001168877"/>
    </source>
</evidence>
<organism evidence="6 7">
    <name type="scientific">Acer saccharum</name>
    <name type="common">Sugar maple</name>
    <dbReference type="NCBI Taxonomy" id="4024"/>
    <lineage>
        <taxon>Eukaryota</taxon>
        <taxon>Viridiplantae</taxon>
        <taxon>Streptophyta</taxon>
        <taxon>Embryophyta</taxon>
        <taxon>Tracheophyta</taxon>
        <taxon>Spermatophyta</taxon>
        <taxon>Magnoliopsida</taxon>
        <taxon>eudicotyledons</taxon>
        <taxon>Gunneridae</taxon>
        <taxon>Pentapetalae</taxon>
        <taxon>rosids</taxon>
        <taxon>malvids</taxon>
        <taxon>Sapindales</taxon>
        <taxon>Sapindaceae</taxon>
        <taxon>Hippocastanoideae</taxon>
        <taxon>Acereae</taxon>
        <taxon>Acer</taxon>
    </lineage>
</organism>
<evidence type="ECO:0000256" key="2">
    <source>
        <dbReference type="ARBA" id="ARBA00022729"/>
    </source>
</evidence>
<evidence type="ECO:0000256" key="1">
    <source>
        <dbReference type="ARBA" id="ARBA00009846"/>
    </source>
</evidence>
<dbReference type="AlphaFoldDB" id="A0AA39SVW7"/>
<proteinExistence type="inferred from homology"/>
<keyword evidence="3" id="KW-1015">Disulfide bond</keyword>
<dbReference type="PROSITE" id="PS50948">
    <property type="entry name" value="PAN"/>
    <property type="match status" value="1"/>
</dbReference>
<dbReference type="PANTHER" id="PTHR32444">
    <property type="entry name" value="BULB-TYPE LECTIN DOMAIN-CONTAINING PROTEIN"/>
    <property type="match status" value="1"/>
</dbReference>
<reference evidence="6" key="2">
    <citation type="submission" date="2023-06" db="EMBL/GenBank/DDBJ databases">
        <authorList>
            <person name="Swenson N.G."/>
            <person name="Wegrzyn J.L."/>
            <person name="Mcevoy S.L."/>
        </authorList>
    </citation>
    <scope>NUCLEOTIDE SEQUENCE</scope>
    <source>
        <strain evidence="6">NS2018</strain>
        <tissue evidence="6">Leaf</tissue>
    </source>
</reference>
<keyword evidence="2" id="KW-0732">Signal</keyword>
<feature type="transmembrane region" description="Helical" evidence="4">
    <location>
        <begin position="358"/>
        <end position="378"/>
    </location>
</feature>
<keyword evidence="4" id="KW-0472">Membrane</keyword>
<name>A0AA39SVW7_ACESA</name>
<gene>
    <name evidence="6" type="ORF">LWI29_011557</name>
</gene>
<comment type="similarity">
    <text evidence="1">Belongs to the ycf20 family.</text>
</comment>
<dbReference type="EMBL" id="JAUESC010000003">
    <property type="protein sequence ID" value="KAK0600096.1"/>
    <property type="molecule type" value="Genomic_DNA"/>
</dbReference>
<dbReference type="InterPro" id="IPR000858">
    <property type="entry name" value="S_locus_glycoprot_dom"/>
</dbReference>
<comment type="caution">
    <text evidence="6">The sequence shown here is derived from an EMBL/GenBank/DDBJ whole genome shotgun (WGS) entry which is preliminary data.</text>
</comment>
<feature type="domain" description="Apple" evidence="5">
    <location>
        <begin position="151"/>
        <end position="231"/>
    </location>
</feature>
<evidence type="ECO:0000256" key="3">
    <source>
        <dbReference type="ARBA" id="ARBA00023157"/>
    </source>
</evidence>
<sequence>MRIDPHGSPQLVLKKGPELVLRAGSWNGLHWTGAPTLKANSVYSYDFVSNEKEVSYVYYIHDSSVLSRTVMNQSGLAQRFTWINQTRTWAEFYAKMRDECDNYAQCGAYAICNINNFPVCTCFETFKPKSEQQWNVLNWTAGCVRKALLDCQRGDDGFLKIEALKLPDTSHSRAEKNISLVECEKSCLKNCSCTAYATLDIISGSGCLLLFTDLMDIKEILGGQDLYVRIAASELGKIESRRQHSWKKNVIIIVVSIVSVMGVLVLVWIMYARKIKRRNEGNTYDNRKMDENGEGSGKDDSGLTMRMTWSIGSTVGGGTIDPSSADSPNGGTGTRLIRAIQAFQTKLGAKIKELRKDLLMKVFFLVGFYCATAFATVIGQTGDWDSLFAALALVLVEGIGALMYKGSFPLLNKIRSLITVFNYWKAGLSLGLFLDSFKYEMDNITGSSNPFNLEIDVFSIFL</sequence>
<keyword evidence="4" id="KW-1133">Transmembrane helix</keyword>
<protein>
    <recommendedName>
        <fullName evidence="5">Apple domain-containing protein</fullName>
    </recommendedName>
</protein>
<accession>A0AA39SVW7</accession>
<dbReference type="Pfam" id="PF04483">
    <property type="entry name" value="DUF565"/>
    <property type="match status" value="1"/>
</dbReference>
<keyword evidence="7" id="KW-1185">Reference proteome</keyword>
<dbReference type="GO" id="GO:0048544">
    <property type="term" value="P:recognition of pollen"/>
    <property type="evidence" value="ECO:0007669"/>
    <property type="project" value="InterPro"/>
</dbReference>
<reference evidence="6" key="1">
    <citation type="journal article" date="2022" name="Plant J.">
        <title>Strategies of tolerance reflected in two North American maple genomes.</title>
        <authorList>
            <person name="McEvoy S.L."/>
            <person name="Sezen U.U."/>
            <person name="Trouern-Trend A."/>
            <person name="McMahon S.M."/>
            <person name="Schaberg P.G."/>
            <person name="Yang J."/>
            <person name="Wegrzyn J.L."/>
            <person name="Swenson N.G."/>
        </authorList>
    </citation>
    <scope>NUCLEOTIDE SEQUENCE</scope>
    <source>
        <strain evidence="6">NS2018</strain>
    </source>
</reference>
<dbReference type="Gene3D" id="3.50.4.10">
    <property type="entry name" value="Hepatocyte Growth Factor"/>
    <property type="match status" value="1"/>
</dbReference>
<dbReference type="InterPro" id="IPR003609">
    <property type="entry name" value="Pan_app"/>
</dbReference>
<feature type="transmembrane region" description="Helical" evidence="4">
    <location>
        <begin position="250"/>
        <end position="271"/>
    </location>
</feature>
<dbReference type="Pfam" id="PF00954">
    <property type="entry name" value="S_locus_glycop"/>
    <property type="match status" value="1"/>
</dbReference>
<evidence type="ECO:0000313" key="6">
    <source>
        <dbReference type="EMBL" id="KAK0600096.1"/>
    </source>
</evidence>
<dbReference type="SMART" id="SM00473">
    <property type="entry name" value="PAN_AP"/>
    <property type="match status" value="1"/>
</dbReference>
<dbReference type="PANTHER" id="PTHR32444:SF183">
    <property type="entry name" value="APPLE DOMAIN-CONTAINING PROTEIN"/>
    <property type="match status" value="1"/>
</dbReference>
<feature type="transmembrane region" description="Helical" evidence="4">
    <location>
        <begin position="384"/>
        <end position="404"/>
    </location>
</feature>
<keyword evidence="4" id="KW-0812">Transmembrane</keyword>
<dbReference type="Proteomes" id="UP001168877">
    <property type="component" value="Unassembled WGS sequence"/>
</dbReference>
<dbReference type="InterPro" id="IPR007572">
    <property type="entry name" value="Uncharacterised_Ycf20"/>
</dbReference>